<gene>
    <name evidence="2" type="ORF">CEXT_212051</name>
</gene>
<accession>A0AAV4S6Q6</accession>
<keyword evidence="3" id="KW-1185">Reference proteome</keyword>
<keyword evidence="1" id="KW-0472">Membrane</keyword>
<evidence type="ECO:0000313" key="3">
    <source>
        <dbReference type="Proteomes" id="UP001054945"/>
    </source>
</evidence>
<dbReference type="EMBL" id="BPLR01009034">
    <property type="protein sequence ID" value="GIY29197.1"/>
    <property type="molecule type" value="Genomic_DNA"/>
</dbReference>
<feature type="transmembrane region" description="Helical" evidence="1">
    <location>
        <begin position="53"/>
        <end position="72"/>
    </location>
</feature>
<protein>
    <submittedName>
        <fullName evidence="2">Uncharacterized protein</fullName>
    </submittedName>
</protein>
<dbReference type="Proteomes" id="UP001054945">
    <property type="component" value="Unassembled WGS sequence"/>
</dbReference>
<evidence type="ECO:0000313" key="2">
    <source>
        <dbReference type="EMBL" id="GIY29197.1"/>
    </source>
</evidence>
<reference evidence="2 3" key="1">
    <citation type="submission" date="2021-06" db="EMBL/GenBank/DDBJ databases">
        <title>Caerostris extrusa draft genome.</title>
        <authorList>
            <person name="Kono N."/>
            <person name="Arakawa K."/>
        </authorList>
    </citation>
    <scope>NUCLEOTIDE SEQUENCE [LARGE SCALE GENOMIC DNA]</scope>
</reference>
<keyword evidence="1" id="KW-1133">Transmembrane helix</keyword>
<comment type="caution">
    <text evidence="2">The sequence shown here is derived from an EMBL/GenBank/DDBJ whole genome shotgun (WGS) entry which is preliminary data.</text>
</comment>
<organism evidence="2 3">
    <name type="scientific">Caerostris extrusa</name>
    <name type="common">Bark spider</name>
    <name type="synonym">Caerostris bankana</name>
    <dbReference type="NCBI Taxonomy" id="172846"/>
    <lineage>
        <taxon>Eukaryota</taxon>
        <taxon>Metazoa</taxon>
        <taxon>Ecdysozoa</taxon>
        <taxon>Arthropoda</taxon>
        <taxon>Chelicerata</taxon>
        <taxon>Arachnida</taxon>
        <taxon>Araneae</taxon>
        <taxon>Araneomorphae</taxon>
        <taxon>Entelegynae</taxon>
        <taxon>Araneoidea</taxon>
        <taxon>Araneidae</taxon>
        <taxon>Caerostris</taxon>
    </lineage>
</organism>
<dbReference type="AlphaFoldDB" id="A0AAV4S6Q6"/>
<keyword evidence="1" id="KW-0812">Transmembrane</keyword>
<sequence length="108" mass="12388">MLRYKIDSKVLRNFAFPVSEEIFRFGNLIIRTACHSEGGGIQNSTPPSGQHSIFVLFFYFAVRNFLIFLFSVQKNMRDVWVRKEKGLARGRDAYFGGGEGRDGRGFWG</sequence>
<proteinExistence type="predicted"/>
<evidence type="ECO:0000256" key="1">
    <source>
        <dbReference type="SAM" id="Phobius"/>
    </source>
</evidence>
<name>A0AAV4S6Q6_CAEEX</name>